<evidence type="ECO:0000256" key="1">
    <source>
        <dbReference type="ARBA" id="ARBA00022552"/>
    </source>
</evidence>
<evidence type="ECO:0000313" key="7">
    <source>
        <dbReference type="EMBL" id="PMC58535.1"/>
    </source>
</evidence>
<dbReference type="PANTHER" id="PTHR33603">
    <property type="entry name" value="METHYLTRANSFERASE"/>
    <property type="match status" value="1"/>
</dbReference>
<comment type="function">
    <text evidence="6">Specifically methylates the pseudouridine at position 1915 (m3Psi1915) in 23S rRNA.</text>
</comment>
<dbReference type="CDD" id="cd18081">
    <property type="entry name" value="RlmH-like"/>
    <property type="match status" value="1"/>
</dbReference>
<keyword evidence="3 6" id="KW-0808">Transferase</keyword>
<evidence type="ECO:0000256" key="2">
    <source>
        <dbReference type="ARBA" id="ARBA00022603"/>
    </source>
</evidence>
<protein>
    <recommendedName>
        <fullName evidence="6">Ribosomal RNA large subunit methyltransferase H</fullName>
        <ecNumber evidence="6">2.1.1.177</ecNumber>
    </recommendedName>
    <alternativeName>
        <fullName evidence="6">23S rRNA (pseudouridine1915-N3)-methyltransferase</fullName>
    </alternativeName>
    <alternativeName>
        <fullName evidence="6">23S rRNA m3Psi1915 methyltransferase</fullName>
    </alternativeName>
    <alternativeName>
        <fullName evidence="6">rRNA (pseudouridine-N3-)-methyltransferase RlmH</fullName>
    </alternativeName>
</protein>
<feature type="binding site" evidence="6">
    <location>
        <position position="108"/>
    </location>
    <ligand>
        <name>S-adenosyl-L-methionine</name>
        <dbReference type="ChEBI" id="CHEBI:59789"/>
    </ligand>
</feature>
<feature type="binding site" evidence="6">
    <location>
        <position position="76"/>
    </location>
    <ligand>
        <name>S-adenosyl-L-methionine</name>
        <dbReference type="ChEBI" id="CHEBI:59789"/>
    </ligand>
</feature>
<evidence type="ECO:0000256" key="5">
    <source>
        <dbReference type="ARBA" id="ARBA00038303"/>
    </source>
</evidence>
<dbReference type="AlphaFoldDB" id="A0A1G8MVD7"/>
<dbReference type="InterPro" id="IPR029026">
    <property type="entry name" value="tRNA_m1G_MTases_N"/>
</dbReference>
<organism evidence="7 8">
    <name type="scientific">Dolosicoccus paucivorans</name>
    <dbReference type="NCBI Taxonomy" id="84521"/>
    <lineage>
        <taxon>Bacteria</taxon>
        <taxon>Bacillati</taxon>
        <taxon>Bacillota</taxon>
        <taxon>Bacilli</taxon>
        <taxon>Lactobacillales</taxon>
        <taxon>Aerococcaceae</taxon>
        <taxon>Dolosicoccus</taxon>
    </lineage>
</organism>
<name>A0A1G8MVD7_9LACT</name>
<evidence type="ECO:0000256" key="6">
    <source>
        <dbReference type="HAMAP-Rule" id="MF_00658"/>
    </source>
</evidence>
<dbReference type="EMBL" id="PNHE01000011">
    <property type="protein sequence ID" value="PMC58535.1"/>
    <property type="molecule type" value="Genomic_DNA"/>
</dbReference>
<comment type="catalytic activity">
    <reaction evidence="6">
        <text>pseudouridine(1915) in 23S rRNA + S-adenosyl-L-methionine = N(3)-methylpseudouridine(1915) in 23S rRNA + S-adenosyl-L-homocysteine + H(+)</text>
        <dbReference type="Rhea" id="RHEA:42752"/>
        <dbReference type="Rhea" id="RHEA-COMP:10221"/>
        <dbReference type="Rhea" id="RHEA-COMP:10222"/>
        <dbReference type="ChEBI" id="CHEBI:15378"/>
        <dbReference type="ChEBI" id="CHEBI:57856"/>
        <dbReference type="ChEBI" id="CHEBI:59789"/>
        <dbReference type="ChEBI" id="CHEBI:65314"/>
        <dbReference type="ChEBI" id="CHEBI:74486"/>
        <dbReference type="EC" id="2.1.1.177"/>
    </reaction>
</comment>
<keyword evidence="1 6" id="KW-0698">rRNA processing</keyword>
<comment type="subunit">
    <text evidence="6">Homodimer.</text>
</comment>
<dbReference type="Gene3D" id="3.40.1280.10">
    <property type="match status" value="1"/>
</dbReference>
<dbReference type="InterPro" id="IPR003742">
    <property type="entry name" value="RlmH-like"/>
</dbReference>
<dbReference type="NCBIfam" id="NF000985">
    <property type="entry name" value="PRK00103.1-3"/>
    <property type="match status" value="1"/>
</dbReference>
<dbReference type="OrthoDB" id="9806643at2"/>
<dbReference type="Pfam" id="PF02590">
    <property type="entry name" value="SPOUT_MTase"/>
    <property type="match status" value="1"/>
</dbReference>
<keyword evidence="8" id="KW-1185">Reference proteome</keyword>
<keyword evidence="6" id="KW-0963">Cytoplasm</keyword>
<accession>A0A1G8MVD7</accession>
<gene>
    <name evidence="6" type="primary">rlmH</name>
    <name evidence="7" type="ORF">CJ205_03700</name>
</gene>
<dbReference type="PIRSF" id="PIRSF004505">
    <property type="entry name" value="MT_bac"/>
    <property type="match status" value="1"/>
</dbReference>
<dbReference type="EC" id="2.1.1.177" evidence="6"/>
<dbReference type="SUPFAM" id="SSF75217">
    <property type="entry name" value="alpha/beta knot"/>
    <property type="match status" value="1"/>
</dbReference>
<reference evidence="7 8" key="1">
    <citation type="submission" date="2017-09" db="EMBL/GenBank/DDBJ databases">
        <title>Bacterial strain isolated from the female urinary microbiota.</title>
        <authorList>
            <person name="Thomas-White K."/>
            <person name="Kumar N."/>
            <person name="Forster S."/>
            <person name="Putonti C."/>
            <person name="Lawley T."/>
            <person name="Wolfe A.J."/>
        </authorList>
    </citation>
    <scope>NUCLEOTIDE SEQUENCE [LARGE SCALE GENOMIC DNA]</scope>
    <source>
        <strain evidence="7 8">UMB0852</strain>
    </source>
</reference>
<dbReference type="NCBIfam" id="TIGR00246">
    <property type="entry name" value="tRNA_RlmH_YbeA"/>
    <property type="match status" value="1"/>
</dbReference>
<evidence type="ECO:0000256" key="3">
    <source>
        <dbReference type="ARBA" id="ARBA00022679"/>
    </source>
</evidence>
<dbReference type="STRING" id="84521.SAMN04487994_10389"/>
<dbReference type="InterPro" id="IPR029028">
    <property type="entry name" value="Alpha/beta_knot_MTases"/>
</dbReference>
<evidence type="ECO:0000313" key="8">
    <source>
        <dbReference type="Proteomes" id="UP000235682"/>
    </source>
</evidence>
<dbReference type="HAMAP" id="MF_00658">
    <property type="entry name" value="23SrRNA_methyltr_H"/>
    <property type="match status" value="1"/>
</dbReference>
<dbReference type="GO" id="GO:0005737">
    <property type="term" value="C:cytoplasm"/>
    <property type="evidence" value="ECO:0007669"/>
    <property type="project" value="UniProtKB-SubCell"/>
</dbReference>
<feature type="binding site" evidence="6">
    <location>
        <begin position="127"/>
        <end position="132"/>
    </location>
    <ligand>
        <name>S-adenosyl-L-methionine</name>
        <dbReference type="ChEBI" id="CHEBI:59789"/>
    </ligand>
</feature>
<comment type="similarity">
    <text evidence="5 6">Belongs to the RNA methyltransferase RlmH family.</text>
</comment>
<keyword evidence="4 6" id="KW-0949">S-adenosyl-L-methionine</keyword>
<comment type="caution">
    <text evidence="7">The sequence shown here is derived from an EMBL/GenBank/DDBJ whole genome shotgun (WGS) entry which is preliminary data.</text>
</comment>
<proteinExistence type="inferred from homology"/>
<dbReference type="GO" id="GO:0070038">
    <property type="term" value="F:rRNA (pseudouridine-N3-)-methyltransferase activity"/>
    <property type="evidence" value="ECO:0007669"/>
    <property type="project" value="UniProtKB-UniRule"/>
</dbReference>
<sequence>MNITIISVGKIKENYLKKGINEYLKRLNPYAKVNIVEVPDEATKENMTQVEIDHVLNKEADRIMAKLKPGTAIVPLAIEGDLITSPDLANQLNQYATYGKSHVTFIIGGSLGLSQSIKKKADRNISFGRITLPHQLMRLVLVEQIYRAFRIINGHAYHK</sequence>
<dbReference type="PANTHER" id="PTHR33603:SF1">
    <property type="entry name" value="RIBOSOMAL RNA LARGE SUBUNIT METHYLTRANSFERASE H"/>
    <property type="match status" value="1"/>
</dbReference>
<dbReference type="Proteomes" id="UP000235682">
    <property type="component" value="Unassembled WGS sequence"/>
</dbReference>
<evidence type="ECO:0000256" key="4">
    <source>
        <dbReference type="ARBA" id="ARBA00022691"/>
    </source>
</evidence>
<keyword evidence="2 6" id="KW-0489">Methyltransferase</keyword>
<comment type="subcellular location">
    <subcellularLocation>
        <location evidence="6">Cytoplasm</location>
    </subcellularLocation>
</comment>
<dbReference type="RefSeq" id="WP_092085900.1">
    <property type="nucleotide sequence ID" value="NZ_FNEL01000038.1"/>
</dbReference>